<evidence type="ECO:0000313" key="7">
    <source>
        <dbReference type="Proteomes" id="UP000034805"/>
    </source>
</evidence>
<feature type="transmembrane region" description="Helical" evidence="4">
    <location>
        <begin position="17"/>
        <end position="35"/>
    </location>
</feature>
<keyword evidence="2" id="KW-0677">Repeat</keyword>
<dbReference type="SUPFAM" id="SSF52540">
    <property type="entry name" value="P-loop containing nucleoside triphosphate hydrolases"/>
    <property type="match status" value="1"/>
</dbReference>
<dbReference type="InterPro" id="IPR051589">
    <property type="entry name" value="Sialate-O-sulfotransferase"/>
</dbReference>
<evidence type="ECO:0000256" key="3">
    <source>
        <dbReference type="SAM" id="MobiDB-lite"/>
    </source>
</evidence>
<reference evidence="6 7" key="1">
    <citation type="submission" date="2015-08" db="EMBL/GenBank/DDBJ databases">
        <title>The genome of the Asian arowana (Scleropages formosus).</title>
        <authorList>
            <person name="Tan M.H."/>
            <person name="Gan H.M."/>
            <person name="Croft L.J."/>
            <person name="Austin C.M."/>
        </authorList>
    </citation>
    <scope>NUCLEOTIDE SEQUENCE [LARGE SCALE GENOMIC DNA]</scope>
    <source>
        <strain evidence="6">Aro1</strain>
    </source>
</reference>
<proteinExistence type="inferred from homology"/>
<dbReference type="EMBL" id="JARO02003033">
    <property type="protein sequence ID" value="KPP71323.1"/>
    <property type="molecule type" value="Genomic_DNA"/>
</dbReference>
<dbReference type="PROSITE" id="PS51212">
    <property type="entry name" value="WSC"/>
    <property type="match status" value="1"/>
</dbReference>
<evidence type="ECO:0000256" key="1">
    <source>
        <dbReference type="ARBA" id="ARBA00010236"/>
    </source>
</evidence>
<dbReference type="STRING" id="113540.ENSSFOP00015033837"/>
<keyword evidence="4" id="KW-1133">Transmembrane helix</keyword>
<keyword evidence="4" id="KW-0472">Membrane</keyword>
<comment type="caution">
    <text evidence="6">The sequence shown here is derived from an EMBL/GenBank/DDBJ whole genome shotgun (WGS) entry which is preliminary data.</text>
</comment>
<feature type="region of interest" description="Disordered" evidence="3">
    <location>
        <begin position="53"/>
        <end position="95"/>
    </location>
</feature>
<dbReference type="AlphaFoldDB" id="A0A0P7UP90"/>
<evidence type="ECO:0000256" key="4">
    <source>
        <dbReference type="SAM" id="Phobius"/>
    </source>
</evidence>
<keyword evidence="4" id="KW-0812">Transmembrane</keyword>
<evidence type="ECO:0000259" key="5">
    <source>
        <dbReference type="PROSITE" id="PS51212"/>
    </source>
</evidence>
<accession>A0A0P7UP90</accession>
<feature type="domain" description="WSC" evidence="5">
    <location>
        <begin position="136"/>
        <end position="228"/>
    </location>
</feature>
<gene>
    <name evidence="6" type="ORF">Z043_109777</name>
</gene>
<comment type="similarity">
    <text evidence="1">Belongs to the WSCD family.</text>
</comment>
<sequence length="569" mass="64296">MAKPVYGLQRILWRTRLIFLFLVVAYIMAGSFMLLHGSGQSSSNQGAITLSIQPSQHVQARSQDRSGKGPSKRMVESDVGWEGNKKKPSVTRTGPSWLASRNQEIRHFRQRQFHNLIAKQEIKVTPGQPRRNVRHKGTCIGCFLDDPRVPALDGTVFYDFRKMSSSLCLETCSESRYQFAGLRYGAECHCGNRVSGQKVQDKACSLDCKKGNDTSCEGVGHLSVYKVHRVAEQGYTNTQHRGCFKSAPNVISAFQAHVIQYNLTVESCVKTCTGKALPVAALRKPDCFCGHASTLFPLLRLVEEERCAPSDDSINPDHFQVYQMPLQDSKCWEKRFLPEKTTFLVALSSFPGAGNTWLRHLIELATGYYTGSFYFDSTLYNKGFRGEKLHWKSGRTICIKTHESGQSIVEQFGSAILLIRNPYRCLVAEFNRRSAGHLGRAPDERWGSEEWTEFVASYAPWWASHALDWLRFGRRTLVVHYEDLQGAPLSLVPQLRRITSFLNASVSEDRLQCTDSDQDGLFKRPGPRGPAFDPFTPDMKLLIDEHIRAVDKALRDNHHAGLPEEYLPR</sequence>
<protein>
    <submittedName>
        <fullName evidence="6">WSC domain-containing protein 1-like</fullName>
    </submittedName>
</protein>
<dbReference type="PANTHER" id="PTHR45964">
    <property type="entry name" value="WSCD FAMILY MEMBER CG9164"/>
    <property type="match status" value="1"/>
</dbReference>
<dbReference type="InterPro" id="IPR002889">
    <property type="entry name" value="WSC_carb-bd"/>
</dbReference>
<evidence type="ECO:0000256" key="2">
    <source>
        <dbReference type="ARBA" id="ARBA00022737"/>
    </source>
</evidence>
<dbReference type="InterPro" id="IPR027417">
    <property type="entry name" value="P-loop_NTPase"/>
</dbReference>
<dbReference type="Gene3D" id="3.40.50.300">
    <property type="entry name" value="P-loop containing nucleotide triphosphate hydrolases"/>
    <property type="match status" value="1"/>
</dbReference>
<dbReference type="Pfam" id="PF01822">
    <property type="entry name" value="WSC"/>
    <property type="match status" value="2"/>
</dbReference>
<name>A0A0P7UP90_SCLFO</name>
<dbReference type="SMART" id="SM00321">
    <property type="entry name" value="WSC"/>
    <property type="match status" value="2"/>
</dbReference>
<evidence type="ECO:0000313" key="6">
    <source>
        <dbReference type="EMBL" id="KPP71323.1"/>
    </source>
</evidence>
<organism evidence="6 7">
    <name type="scientific">Scleropages formosus</name>
    <name type="common">Asian bonytongue</name>
    <name type="synonym">Osteoglossum formosum</name>
    <dbReference type="NCBI Taxonomy" id="113540"/>
    <lineage>
        <taxon>Eukaryota</taxon>
        <taxon>Metazoa</taxon>
        <taxon>Chordata</taxon>
        <taxon>Craniata</taxon>
        <taxon>Vertebrata</taxon>
        <taxon>Euteleostomi</taxon>
        <taxon>Actinopterygii</taxon>
        <taxon>Neopterygii</taxon>
        <taxon>Teleostei</taxon>
        <taxon>Osteoglossocephala</taxon>
        <taxon>Osteoglossomorpha</taxon>
        <taxon>Osteoglossiformes</taxon>
        <taxon>Osteoglossidae</taxon>
        <taxon>Scleropages</taxon>
    </lineage>
</organism>
<dbReference type="Proteomes" id="UP000034805">
    <property type="component" value="Unassembled WGS sequence"/>
</dbReference>
<dbReference type="PANTHER" id="PTHR45964:SF8">
    <property type="entry name" value="SIALATE:O-SULFOTRANSFERASE 1"/>
    <property type="match status" value="1"/>
</dbReference>